<sequence length="58" mass="6713">MIQIRQSTLDSQMNPEETKLISWKFTLENGSLELEISVRPYPETPFARTQQSTFPPLS</sequence>
<evidence type="ECO:0000313" key="1">
    <source>
        <dbReference type="EMBL" id="KAA1068846.1"/>
    </source>
</evidence>
<keyword evidence="2" id="KW-1185">Reference proteome</keyword>
<gene>
    <name evidence="1" type="ORF">PGT21_003596</name>
</gene>
<dbReference type="Proteomes" id="UP000324748">
    <property type="component" value="Unassembled WGS sequence"/>
</dbReference>
<organism evidence="1 2">
    <name type="scientific">Puccinia graminis f. sp. tritici</name>
    <dbReference type="NCBI Taxonomy" id="56615"/>
    <lineage>
        <taxon>Eukaryota</taxon>
        <taxon>Fungi</taxon>
        <taxon>Dikarya</taxon>
        <taxon>Basidiomycota</taxon>
        <taxon>Pucciniomycotina</taxon>
        <taxon>Pucciniomycetes</taxon>
        <taxon>Pucciniales</taxon>
        <taxon>Pucciniaceae</taxon>
        <taxon>Puccinia</taxon>
    </lineage>
</organism>
<accession>A0A5B0LXM3</accession>
<dbReference type="EMBL" id="VSWC01000183">
    <property type="protein sequence ID" value="KAA1068846.1"/>
    <property type="molecule type" value="Genomic_DNA"/>
</dbReference>
<evidence type="ECO:0000313" key="2">
    <source>
        <dbReference type="Proteomes" id="UP000324748"/>
    </source>
</evidence>
<dbReference type="AlphaFoldDB" id="A0A5B0LXM3"/>
<comment type="caution">
    <text evidence="1">The sequence shown here is derived from an EMBL/GenBank/DDBJ whole genome shotgun (WGS) entry which is preliminary data.</text>
</comment>
<proteinExistence type="predicted"/>
<reference evidence="1 2" key="1">
    <citation type="submission" date="2019-05" db="EMBL/GenBank/DDBJ databases">
        <title>Emergence of the Ug99 lineage of the wheat stem rust pathogen through somatic hybridization.</title>
        <authorList>
            <person name="Li F."/>
            <person name="Upadhyaya N.M."/>
            <person name="Sperschneider J."/>
            <person name="Matny O."/>
            <person name="Nguyen-Phuc H."/>
            <person name="Mago R."/>
            <person name="Raley C."/>
            <person name="Miller M.E."/>
            <person name="Silverstein K.A.T."/>
            <person name="Henningsen E."/>
            <person name="Hirsch C.D."/>
            <person name="Visser B."/>
            <person name="Pretorius Z.A."/>
            <person name="Steffenson B.J."/>
            <person name="Schwessinger B."/>
            <person name="Dodds P.N."/>
            <person name="Figueroa M."/>
        </authorList>
    </citation>
    <scope>NUCLEOTIDE SEQUENCE [LARGE SCALE GENOMIC DNA]</scope>
    <source>
        <strain evidence="1">21-0</strain>
    </source>
</reference>
<name>A0A5B0LXM3_PUCGR</name>
<protein>
    <submittedName>
        <fullName evidence="1">Uncharacterized protein</fullName>
    </submittedName>
</protein>